<keyword evidence="2" id="KW-1185">Reference proteome</keyword>
<dbReference type="OrthoDB" id="5521211at2"/>
<reference evidence="2" key="1">
    <citation type="submission" date="2018-09" db="EMBL/GenBank/DDBJ databases">
        <authorList>
            <person name="Livingstone P.G."/>
            <person name="Whitworth D.E."/>
        </authorList>
    </citation>
    <scope>NUCLEOTIDE SEQUENCE [LARGE SCALE GENOMIC DNA]</scope>
    <source>
        <strain evidence="2">AB047A</strain>
    </source>
</reference>
<comment type="caution">
    <text evidence="1">The sequence shown here is derived from an EMBL/GenBank/DDBJ whole genome shotgun (WGS) entry which is preliminary data.</text>
</comment>
<dbReference type="AlphaFoldDB" id="A0A3A8QS29"/>
<organism evidence="1 2">
    <name type="scientific">Corallococcus interemptor</name>
    <dbReference type="NCBI Taxonomy" id="2316720"/>
    <lineage>
        <taxon>Bacteria</taxon>
        <taxon>Pseudomonadati</taxon>
        <taxon>Myxococcota</taxon>
        <taxon>Myxococcia</taxon>
        <taxon>Myxococcales</taxon>
        <taxon>Cystobacterineae</taxon>
        <taxon>Myxococcaceae</taxon>
        <taxon>Corallococcus</taxon>
    </lineage>
</organism>
<sequence>MPSLDVSSLSDAQRPTGVWAASLLHALARDEAEGRRRPRLTEPKLATWSRFRGRLSSVDLVSLLFEDAAVLHRVPFDPEAVGGALRPERLPETVTDDWLKAIASLPLNTAGADYILEQARLLGLPTRMARSDLHVMKPHQKVLELPGTGGQLAHHLVSSQKDITLQDNFSVACGSWQELTLAGVVALELGAPHSDFATRADAADLKNPEHPLRQRSFDFVVGLHPDKGGLFRVEDQLAIWFPTAKVLWV</sequence>
<name>A0A3A8QS29_9BACT</name>
<dbReference type="Proteomes" id="UP000282656">
    <property type="component" value="Unassembled WGS sequence"/>
</dbReference>
<evidence type="ECO:0000313" key="1">
    <source>
        <dbReference type="EMBL" id="RKH71347.1"/>
    </source>
</evidence>
<gene>
    <name evidence="1" type="ORF">D7X96_08750</name>
</gene>
<proteinExistence type="predicted"/>
<evidence type="ECO:0000313" key="2">
    <source>
        <dbReference type="Proteomes" id="UP000282656"/>
    </source>
</evidence>
<accession>A0A3A8QS29</accession>
<dbReference type="RefSeq" id="WP_121769464.1">
    <property type="nucleotide sequence ID" value="NZ_RAWM01000016.1"/>
</dbReference>
<dbReference type="EMBL" id="RAWM01000016">
    <property type="protein sequence ID" value="RKH71347.1"/>
    <property type="molecule type" value="Genomic_DNA"/>
</dbReference>
<protein>
    <submittedName>
        <fullName evidence="1">Uncharacterized protein</fullName>
    </submittedName>
</protein>